<keyword evidence="2" id="KW-1185">Reference proteome</keyword>
<proteinExistence type="predicted"/>
<organism evidence="1 2">
    <name type="scientific">Streptomyces armeniacus</name>
    <dbReference type="NCBI Taxonomy" id="83291"/>
    <lineage>
        <taxon>Bacteria</taxon>
        <taxon>Bacillati</taxon>
        <taxon>Actinomycetota</taxon>
        <taxon>Actinomycetes</taxon>
        <taxon>Kitasatosporales</taxon>
        <taxon>Streptomycetaceae</taxon>
        <taxon>Streptomyces</taxon>
    </lineage>
</organism>
<dbReference type="AlphaFoldDB" id="A0A345XLC7"/>
<accession>A0A345XLC7</accession>
<reference evidence="1 2" key="1">
    <citation type="submission" date="2018-07" db="EMBL/GenBank/DDBJ databases">
        <title>Draft genome of the type strain Streptomyces armeniacus ATCC 15676.</title>
        <authorList>
            <person name="Labana P."/>
            <person name="Gosse J.T."/>
            <person name="Boddy C.N."/>
        </authorList>
    </citation>
    <scope>NUCLEOTIDE SEQUENCE [LARGE SCALE GENOMIC DNA]</scope>
    <source>
        <strain evidence="1 2">ATCC 15676</strain>
    </source>
</reference>
<sequence length="103" mass="11748">MKPARSGTRNKDEIDFRYHTGRFRTRDGNRLALLAAHREGSLEICRKQVAFTQNVDVDQAGPERQICVFTRDGHTALVTLRKPAPVDHATFTLSVWRDTSDPR</sequence>
<evidence type="ECO:0000313" key="2">
    <source>
        <dbReference type="Proteomes" id="UP000254425"/>
    </source>
</evidence>
<dbReference type="KEGG" id="sarm:DVA86_07040"/>
<evidence type="ECO:0000313" key="1">
    <source>
        <dbReference type="EMBL" id="AXK32443.1"/>
    </source>
</evidence>
<dbReference type="RefSeq" id="WP_208876652.1">
    <property type="nucleotide sequence ID" value="NZ_CP031320.1"/>
</dbReference>
<dbReference type="Proteomes" id="UP000254425">
    <property type="component" value="Chromosome"/>
</dbReference>
<gene>
    <name evidence="1" type="ORF">DVA86_07040</name>
</gene>
<name>A0A345XLC7_9ACTN</name>
<dbReference type="EMBL" id="CP031320">
    <property type="protein sequence ID" value="AXK32443.1"/>
    <property type="molecule type" value="Genomic_DNA"/>
</dbReference>
<protein>
    <submittedName>
        <fullName evidence="1">Uncharacterized protein</fullName>
    </submittedName>
</protein>